<evidence type="ECO:0008006" key="3">
    <source>
        <dbReference type="Google" id="ProtNLM"/>
    </source>
</evidence>
<organism evidence="1 2">
    <name type="scientific">Kibdelosporangium banguiense</name>
    <dbReference type="NCBI Taxonomy" id="1365924"/>
    <lineage>
        <taxon>Bacteria</taxon>
        <taxon>Bacillati</taxon>
        <taxon>Actinomycetota</taxon>
        <taxon>Actinomycetes</taxon>
        <taxon>Pseudonocardiales</taxon>
        <taxon>Pseudonocardiaceae</taxon>
        <taxon>Kibdelosporangium</taxon>
    </lineage>
</organism>
<dbReference type="EMBL" id="JAGINW010000001">
    <property type="protein sequence ID" value="MBP2324506.1"/>
    <property type="molecule type" value="Genomic_DNA"/>
</dbReference>
<dbReference type="RefSeq" id="WP_209641834.1">
    <property type="nucleotide sequence ID" value="NZ_JAGINW010000001.1"/>
</dbReference>
<keyword evidence="2" id="KW-1185">Reference proteome</keyword>
<evidence type="ECO:0000313" key="1">
    <source>
        <dbReference type="EMBL" id="MBP2324506.1"/>
    </source>
</evidence>
<evidence type="ECO:0000313" key="2">
    <source>
        <dbReference type="Proteomes" id="UP001519332"/>
    </source>
</evidence>
<gene>
    <name evidence="1" type="ORF">JOF56_004891</name>
</gene>
<accession>A0ABS4TKT8</accession>
<dbReference type="Proteomes" id="UP001519332">
    <property type="component" value="Unassembled WGS sequence"/>
</dbReference>
<reference evidence="1 2" key="1">
    <citation type="submission" date="2021-03" db="EMBL/GenBank/DDBJ databases">
        <title>Sequencing the genomes of 1000 actinobacteria strains.</title>
        <authorList>
            <person name="Klenk H.-P."/>
        </authorList>
    </citation>
    <scope>NUCLEOTIDE SEQUENCE [LARGE SCALE GENOMIC DNA]</scope>
    <source>
        <strain evidence="1 2">DSM 46670</strain>
    </source>
</reference>
<protein>
    <recommendedName>
        <fullName evidence="3">DUF3558 domain-containing protein</fullName>
    </recommendedName>
</protein>
<proteinExistence type="predicted"/>
<comment type="caution">
    <text evidence="1">The sequence shown here is derived from an EMBL/GenBank/DDBJ whole genome shotgun (WGS) entry which is preliminary data.</text>
</comment>
<sequence length="176" mass="17841">MVVPVPEFTPFSSTGASSAPARIVGALPTGCGAIATAEEVSDAVGQAMAGTARPVAGTADQSIGRTARIDCYYGLTDGQELQDAPIRVGLASYADAKAATTRVEKTVDEERGAGAKASQVQVGPDKGTLLVGKKTVTLVATYQATTVVVIAQLSLVPANQAPSMLGKIANRALSPR</sequence>
<name>A0ABS4TKT8_9PSEU</name>